<evidence type="ECO:0000313" key="1">
    <source>
        <dbReference type="EMBL" id="RLU26746.1"/>
    </source>
</evidence>
<dbReference type="OrthoDB" id="7700296at2759"/>
<organism evidence="1 2">
    <name type="scientific">Ooceraea biroi</name>
    <name type="common">Clonal raider ant</name>
    <name type="synonym">Cerapachys biroi</name>
    <dbReference type="NCBI Taxonomy" id="2015173"/>
    <lineage>
        <taxon>Eukaryota</taxon>
        <taxon>Metazoa</taxon>
        <taxon>Ecdysozoa</taxon>
        <taxon>Arthropoda</taxon>
        <taxon>Hexapoda</taxon>
        <taxon>Insecta</taxon>
        <taxon>Pterygota</taxon>
        <taxon>Neoptera</taxon>
        <taxon>Endopterygota</taxon>
        <taxon>Hymenoptera</taxon>
        <taxon>Apocrita</taxon>
        <taxon>Aculeata</taxon>
        <taxon>Formicoidea</taxon>
        <taxon>Formicidae</taxon>
        <taxon>Dorylinae</taxon>
        <taxon>Ooceraea</taxon>
    </lineage>
</organism>
<gene>
    <name evidence="1" type="ORF">DMN91_000543</name>
</gene>
<dbReference type="Proteomes" id="UP000279307">
    <property type="component" value="Chromosome 1"/>
</dbReference>
<proteinExistence type="predicted"/>
<name>A0A3L8E278_OOCBI</name>
<reference evidence="1 2" key="1">
    <citation type="journal article" date="2018" name="Genome Res.">
        <title>The genomic architecture and molecular evolution of ant odorant receptors.</title>
        <authorList>
            <person name="McKenzie S.K."/>
            <person name="Kronauer D.J.C."/>
        </authorList>
    </citation>
    <scope>NUCLEOTIDE SEQUENCE [LARGE SCALE GENOMIC DNA]</scope>
    <source>
        <strain evidence="1">Clonal line C1</strain>
    </source>
</reference>
<evidence type="ECO:0000313" key="2">
    <source>
        <dbReference type="Proteomes" id="UP000279307"/>
    </source>
</evidence>
<protein>
    <submittedName>
        <fullName evidence="1">Uncharacterized protein</fullName>
    </submittedName>
</protein>
<accession>A0A3L8E278</accession>
<dbReference type="AlphaFoldDB" id="A0A3L8E278"/>
<comment type="caution">
    <text evidence="1">The sequence shown here is derived from an EMBL/GenBank/DDBJ whole genome shotgun (WGS) entry which is preliminary data.</text>
</comment>
<dbReference type="EMBL" id="QOIP01000001">
    <property type="protein sequence ID" value="RLU26746.1"/>
    <property type="molecule type" value="Genomic_DNA"/>
</dbReference>
<sequence length="414" mass="47638">MYQQRYQDAEDANDESLFATTLIPLQLSTSTGLILWNNRTPQSARYCRPIKLQFVKESRDVIVAQKFCIEQQIAKLQVFEIMLQNFSIKIHFSLFLTLIDGKVLNTLTDTKSMQTCPICHATPKQFNDLSNKMNGLFLPDPNSLQYGISPLHAWIRFFECCLHISYRVTIKKWQIRSDEDKLEFTKRKKHVQDLLWKKLSLKVDVPMSGGSGTSNNGNVARRAFEDADLFAHCLGLDSELIRKFKIILIALSCHLPLDPIRFDDLCSSTSELYVASYAWYPMPSTVHKILIYGAQIISTSILPVEILGEEASEARNKNCKRYRECHSRKHSRLANMEDMFYRVMDTSDPIISNISLNNRLNKQKRLPFSQDVIRLFLIPKIDETIHPDSEELEDCTGFNEIISVLDEAVLSTEE</sequence>